<dbReference type="PANTHER" id="PTHR36114:SF1">
    <property type="entry name" value="16.7 KDA PROTEIN IN WHIE LOCUS"/>
    <property type="match status" value="1"/>
</dbReference>
<dbReference type="Gene3D" id="2.60.120.10">
    <property type="entry name" value="Jelly Rolls"/>
    <property type="match status" value="1"/>
</dbReference>
<evidence type="ECO:0000313" key="4">
    <source>
        <dbReference type="Proteomes" id="UP000001549"/>
    </source>
</evidence>
<dbReference type="EMBL" id="CP002801">
    <property type="protein sequence ID" value="AEH10106.1"/>
    <property type="molecule type" value="Genomic_DNA"/>
</dbReference>
<feature type="compositionally biased region" description="Basic and acidic residues" evidence="1">
    <location>
        <begin position="120"/>
        <end position="134"/>
    </location>
</feature>
<dbReference type="HOGENOM" id="CLU_129810_0_0_11"/>
<proteinExistence type="predicted"/>
<keyword evidence="4" id="KW-1185">Reference proteome</keyword>
<dbReference type="Proteomes" id="UP000001549">
    <property type="component" value="Chromosome"/>
</dbReference>
<protein>
    <submittedName>
        <fullName evidence="3">Cupin 2 conserved barrel domain protein</fullName>
    </submittedName>
</protein>
<dbReference type="Pfam" id="PF07883">
    <property type="entry name" value="Cupin_2"/>
    <property type="match status" value="1"/>
</dbReference>
<dbReference type="KEGG" id="fsy:FsymDg_2769"/>
<dbReference type="InterPro" id="IPR014710">
    <property type="entry name" value="RmlC-like_jellyroll"/>
</dbReference>
<dbReference type="eggNOG" id="COG0662">
    <property type="taxonomic scope" value="Bacteria"/>
</dbReference>
<evidence type="ECO:0000259" key="2">
    <source>
        <dbReference type="Pfam" id="PF07883"/>
    </source>
</evidence>
<dbReference type="CDD" id="cd06991">
    <property type="entry name" value="cupin_TcmJ-like"/>
    <property type="match status" value="1"/>
</dbReference>
<feature type="region of interest" description="Disordered" evidence="1">
    <location>
        <begin position="116"/>
        <end position="189"/>
    </location>
</feature>
<dbReference type="STRING" id="656024.FsymDg_2769"/>
<dbReference type="SUPFAM" id="SSF51182">
    <property type="entry name" value="RmlC-like cupins"/>
    <property type="match status" value="1"/>
</dbReference>
<sequence length="189" mass="19646">MAVASCCRHVAVRDVPPDRRRGGELRVLLGPRTVGSTSGFMGVATLLPGEKIAEHYHPYSEEFLYVATGSIVVDCDDVPVAVAAGEGLYIPIGARHRLRNTAGEPASVVFHLGPLAPRPELGHVDTENAEDTGKAVDTGNAGEARGSGDARQAVTVTADQARSEPQLPDQVSTGQVGSERADGDPVASA</sequence>
<dbReference type="InterPro" id="IPR052044">
    <property type="entry name" value="PKS_Associated_Protein"/>
</dbReference>
<reference evidence="3 4" key="1">
    <citation type="submission" date="2011-05" db="EMBL/GenBank/DDBJ databases">
        <title>Complete sequence of chromosome of Frankia symbiont of Datisca glomerata.</title>
        <authorList>
            <consortium name="US DOE Joint Genome Institute"/>
            <person name="Lucas S."/>
            <person name="Han J."/>
            <person name="Lapidus A."/>
            <person name="Cheng J.-F."/>
            <person name="Goodwin L."/>
            <person name="Pitluck S."/>
            <person name="Peters L."/>
            <person name="Mikhailova N."/>
            <person name="Chertkov O."/>
            <person name="Teshima H."/>
            <person name="Han C."/>
            <person name="Tapia R."/>
            <person name="Land M."/>
            <person name="Hauser L."/>
            <person name="Kyrpides N."/>
            <person name="Ivanova N."/>
            <person name="Pagani I."/>
            <person name="Berry A."/>
            <person name="Pawlowski K."/>
            <person name="Persson T."/>
            <person name="Vanden Heuvel B."/>
            <person name="Benson D."/>
            <person name="Woyke T."/>
        </authorList>
    </citation>
    <scope>NUCLEOTIDE SEQUENCE [LARGE SCALE GENOMIC DNA]</scope>
    <source>
        <strain evidence="4">4085684</strain>
    </source>
</reference>
<dbReference type="AlphaFoldDB" id="F8B5B0"/>
<evidence type="ECO:0000256" key="1">
    <source>
        <dbReference type="SAM" id="MobiDB-lite"/>
    </source>
</evidence>
<dbReference type="InterPro" id="IPR011051">
    <property type="entry name" value="RmlC_Cupin_sf"/>
</dbReference>
<name>F8B5B0_9ACTN</name>
<evidence type="ECO:0000313" key="3">
    <source>
        <dbReference type="EMBL" id="AEH10106.1"/>
    </source>
</evidence>
<feature type="domain" description="Cupin type-2" evidence="2">
    <location>
        <begin position="43"/>
        <end position="110"/>
    </location>
</feature>
<dbReference type="PANTHER" id="PTHR36114">
    <property type="entry name" value="16.7 KDA PROTEIN IN WHIE LOCUS"/>
    <property type="match status" value="1"/>
</dbReference>
<dbReference type="InterPro" id="IPR013096">
    <property type="entry name" value="Cupin_2"/>
</dbReference>
<accession>F8B5B0</accession>
<gene>
    <name evidence="3" type="ordered locus">FsymDg_2769</name>
</gene>
<organism evidence="3 4">
    <name type="scientific">Candidatus Protofrankia datiscae</name>
    <dbReference type="NCBI Taxonomy" id="2716812"/>
    <lineage>
        <taxon>Bacteria</taxon>
        <taxon>Bacillati</taxon>
        <taxon>Actinomycetota</taxon>
        <taxon>Actinomycetes</taxon>
        <taxon>Frankiales</taxon>
        <taxon>Frankiaceae</taxon>
        <taxon>Protofrankia</taxon>
    </lineage>
</organism>